<proteinExistence type="predicted"/>
<dbReference type="RefSeq" id="WP_184169587.1">
    <property type="nucleotide sequence ID" value="NZ_BAABAG010000003.1"/>
</dbReference>
<accession>A0A7W9JGG6</accession>
<organism evidence="6 7">
    <name type="scientific">Micrococcus endophyticus</name>
    <dbReference type="NCBI Taxonomy" id="455343"/>
    <lineage>
        <taxon>Bacteria</taxon>
        <taxon>Bacillati</taxon>
        <taxon>Actinomycetota</taxon>
        <taxon>Actinomycetes</taxon>
        <taxon>Micrococcales</taxon>
        <taxon>Micrococcaceae</taxon>
        <taxon>Micrococcus</taxon>
    </lineage>
</organism>
<dbReference type="GO" id="GO:0005886">
    <property type="term" value="C:plasma membrane"/>
    <property type="evidence" value="ECO:0007669"/>
    <property type="project" value="TreeGrafter"/>
</dbReference>
<dbReference type="PROSITE" id="PS00211">
    <property type="entry name" value="ABC_TRANSPORTER_1"/>
    <property type="match status" value="1"/>
</dbReference>
<name>A0A7W9JGG6_9MICC</name>
<dbReference type="Gene3D" id="3.40.50.300">
    <property type="entry name" value="P-loop containing nucleotide triphosphate hydrolases"/>
    <property type="match status" value="1"/>
</dbReference>
<dbReference type="SMART" id="SM00382">
    <property type="entry name" value="AAA"/>
    <property type="match status" value="1"/>
</dbReference>
<dbReference type="GO" id="GO:0005524">
    <property type="term" value="F:ATP binding"/>
    <property type="evidence" value="ECO:0007669"/>
    <property type="project" value="UniProtKB-KW"/>
</dbReference>
<protein>
    <submittedName>
        <fullName evidence="6">Putative ABC transport system ATP-binding protein</fullName>
    </submittedName>
</protein>
<evidence type="ECO:0000256" key="4">
    <source>
        <dbReference type="SAM" id="MobiDB-lite"/>
    </source>
</evidence>
<dbReference type="AlphaFoldDB" id="A0A7W9JGG6"/>
<keyword evidence="2" id="KW-0547">Nucleotide-binding</keyword>
<evidence type="ECO:0000256" key="1">
    <source>
        <dbReference type="ARBA" id="ARBA00022448"/>
    </source>
</evidence>
<dbReference type="PROSITE" id="PS50893">
    <property type="entry name" value="ABC_TRANSPORTER_2"/>
    <property type="match status" value="1"/>
</dbReference>
<dbReference type="EMBL" id="JACHMW010000001">
    <property type="protein sequence ID" value="MBB5847460.1"/>
    <property type="molecule type" value="Genomic_DNA"/>
</dbReference>
<feature type="region of interest" description="Disordered" evidence="4">
    <location>
        <begin position="1"/>
        <end position="38"/>
    </location>
</feature>
<evidence type="ECO:0000256" key="2">
    <source>
        <dbReference type="ARBA" id="ARBA00022741"/>
    </source>
</evidence>
<keyword evidence="3 6" id="KW-0067">ATP-binding</keyword>
<evidence type="ECO:0000313" key="6">
    <source>
        <dbReference type="EMBL" id="MBB5847460.1"/>
    </source>
</evidence>
<dbReference type="SUPFAM" id="SSF52540">
    <property type="entry name" value="P-loop containing nucleoside triphosphate hydrolases"/>
    <property type="match status" value="1"/>
</dbReference>
<dbReference type="InterPro" id="IPR003593">
    <property type="entry name" value="AAA+_ATPase"/>
</dbReference>
<gene>
    <name evidence="6" type="ORF">HDA33_000024</name>
</gene>
<dbReference type="InterPro" id="IPR017911">
    <property type="entry name" value="MacB-like_ATP-bd"/>
</dbReference>
<dbReference type="GO" id="GO:0016887">
    <property type="term" value="F:ATP hydrolysis activity"/>
    <property type="evidence" value="ECO:0007669"/>
    <property type="project" value="InterPro"/>
</dbReference>
<dbReference type="InterPro" id="IPR003439">
    <property type="entry name" value="ABC_transporter-like_ATP-bd"/>
</dbReference>
<evidence type="ECO:0000256" key="3">
    <source>
        <dbReference type="ARBA" id="ARBA00022840"/>
    </source>
</evidence>
<dbReference type="GO" id="GO:0022857">
    <property type="term" value="F:transmembrane transporter activity"/>
    <property type="evidence" value="ECO:0007669"/>
    <property type="project" value="TreeGrafter"/>
</dbReference>
<dbReference type="CDD" id="cd03255">
    <property type="entry name" value="ABC_MJ0796_LolCDE_FtsE"/>
    <property type="match status" value="1"/>
</dbReference>
<dbReference type="PANTHER" id="PTHR24220">
    <property type="entry name" value="IMPORT ATP-BINDING PROTEIN"/>
    <property type="match status" value="1"/>
</dbReference>
<evidence type="ECO:0000259" key="5">
    <source>
        <dbReference type="PROSITE" id="PS50893"/>
    </source>
</evidence>
<feature type="domain" description="ABC transporter" evidence="5">
    <location>
        <begin position="41"/>
        <end position="265"/>
    </location>
</feature>
<dbReference type="InterPro" id="IPR015854">
    <property type="entry name" value="ABC_transpr_LolD-like"/>
</dbReference>
<keyword evidence="7" id="KW-1185">Reference proteome</keyword>
<reference evidence="6 7" key="1">
    <citation type="submission" date="2020-08" db="EMBL/GenBank/DDBJ databases">
        <title>Sequencing the genomes of 1000 actinobacteria strains.</title>
        <authorList>
            <person name="Klenk H.-P."/>
        </authorList>
    </citation>
    <scope>NUCLEOTIDE SEQUENCE [LARGE SCALE GENOMIC DNA]</scope>
    <source>
        <strain evidence="6 7">DSM 17945</strain>
    </source>
</reference>
<keyword evidence="1" id="KW-0813">Transport</keyword>
<feature type="compositionally biased region" description="Low complexity" evidence="4">
    <location>
        <begin position="18"/>
        <end position="31"/>
    </location>
</feature>
<dbReference type="Proteomes" id="UP000567246">
    <property type="component" value="Unassembled WGS sequence"/>
</dbReference>
<evidence type="ECO:0000313" key="7">
    <source>
        <dbReference type="Proteomes" id="UP000567246"/>
    </source>
</evidence>
<dbReference type="InterPro" id="IPR017871">
    <property type="entry name" value="ABC_transporter-like_CS"/>
</dbReference>
<dbReference type="InterPro" id="IPR027417">
    <property type="entry name" value="P-loop_NTPase"/>
</dbReference>
<dbReference type="PANTHER" id="PTHR24220:SF685">
    <property type="entry name" value="ABC TRANSPORTER RELATED"/>
    <property type="match status" value="1"/>
</dbReference>
<sequence>MTTSLAPQTDLDPMRTPAAAAAHRIASGTAAPDDSGGAPALSVRDLVLEYPDGERGVLRALDEVSLDLHAGTFTALVGPSGSGKSSLLAVAAGLVPPTSGTVTVAGRELTGLSRTERTGLRGREIGVIFQQPNLIPSLTAAEQLELSVHLDRDATRADRKAARDRAMALLERVDLADQAGKRPHQLSGGQRQRVNIVRALMASPALLLVDEPTSALDRERSAAVVDLLGALTRDEGTATLMVTHDHEFLAATDRTLNMVDGRLTD</sequence>
<dbReference type="Pfam" id="PF00005">
    <property type="entry name" value="ABC_tran"/>
    <property type="match status" value="1"/>
</dbReference>
<comment type="caution">
    <text evidence="6">The sequence shown here is derived from an EMBL/GenBank/DDBJ whole genome shotgun (WGS) entry which is preliminary data.</text>
</comment>